<proteinExistence type="predicted"/>
<organism evidence="3">
    <name type="scientific">Dissoconium aciculare CBS 342.82</name>
    <dbReference type="NCBI Taxonomy" id="1314786"/>
    <lineage>
        <taxon>Eukaryota</taxon>
        <taxon>Fungi</taxon>
        <taxon>Dikarya</taxon>
        <taxon>Ascomycota</taxon>
        <taxon>Pezizomycotina</taxon>
        <taxon>Dothideomycetes</taxon>
        <taxon>Dothideomycetidae</taxon>
        <taxon>Mycosphaerellales</taxon>
        <taxon>Dissoconiaceae</taxon>
        <taxon>Dissoconium</taxon>
    </lineage>
</organism>
<accession>A0A6J3MI36</accession>
<dbReference type="Proteomes" id="UP000504637">
    <property type="component" value="Unplaced"/>
</dbReference>
<name>A0A6J3MI36_9PEZI</name>
<dbReference type="AlphaFoldDB" id="A0A6J3MI36"/>
<gene>
    <name evidence="3" type="ORF">K489DRAFT_21746</name>
</gene>
<reference evidence="3" key="1">
    <citation type="submission" date="2020-01" db="EMBL/GenBank/DDBJ databases">
        <authorList>
            <consortium name="DOE Joint Genome Institute"/>
            <person name="Haridas S."/>
            <person name="Albert R."/>
            <person name="Binder M."/>
            <person name="Bloem J."/>
            <person name="Labutti K."/>
            <person name="Salamov A."/>
            <person name="Andreopoulos B."/>
            <person name="Baker S.E."/>
            <person name="Barry K."/>
            <person name="Bills G."/>
            <person name="Bluhm B.H."/>
            <person name="Cannon C."/>
            <person name="Castanera R."/>
            <person name="Culley D.E."/>
            <person name="Daum C."/>
            <person name="Ezra D."/>
            <person name="Gonzalez J.B."/>
            <person name="Henrissat B."/>
            <person name="Kuo A."/>
            <person name="Liang C."/>
            <person name="Lipzen A."/>
            <person name="Lutzoni F."/>
            <person name="Magnuson J."/>
            <person name="Mondo S."/>
            <person name="Nolan M."/>
            <person name="Ohm R."/>
            <person name="Pangilinan J."/>
            <person name="Park H.-J."/>
            <person name="Ramirez L."/>
            <person name="Alfaro M."/>
            <person name="Sun H."/>
            <person name="Tritt A."/>
            <person name="Yoshinaga Y."/>
            <person name="Zwiers L.-H."/>
            <person name="Turgeon B.G."/>
            <person name="Goodwin S.B."/>
            <person name="Spatafora J.W."/>
            <person name="Crous P.W."/>
            <person name="Grigoriev I.V."/>
        </authorList>
    </citation>
    <scope>NUCLEOTIDE SEQUENCE</scope>
    <source>
        <strain evidence="3">CBS 342.82</strain>
    </source>
</reference>
<dbReference type="OrthoDB" id="3565477at2759"/>
<keyword evidence="1" id="KW-0732">Signal</keyword>
<protein>
    <submittedName>
        <fullName evidence="3">Uncharacterized protein</fullName>
    </submittedName>
</protein>
<feature type="signal peptide" evidence="1">
    <location>
        <begin position="1"/>
        <end position="15"/>
    </location>
</feature>
<reference evidence="3" key="3">
    <citation type="submission" date="2025-08" db="UniProtKB">
        <authorList>
            <consortium name="RefSeq"/>
        </authorList>
    </citation>
    <scope>IDENTIFICATION</scope>
    <source>
        <strain evidence="3">CBS 342.82</strain>
    </source>
</reference>
<sequence>MRSFAIATLISAVAANTYTAYSTKIESVISCAADVTDCPGSSTVYHATPTETSTTCTTTDEAHPTVPATWTHPAVTTSAPVYTTTRRSPPIGLCFRPWQGLLRLRLRQAHRHWRPFLL</sequence>
<feature type="chain" id="PRO_5027043335" evidence="1">
    <location>
        <begin position="16"/>
        <end position="118"/>
    </location>
</feature>
<evidence type="ECO:0000256" key="1">
    <source>
        <dbReference type="SAM" id="SignalP"/>
    </source>
</evidence>
<reference evidence="3" key="2">
    <citation type="submission" date="2020-04" db="EMBL/GenBank/DDBJ databases">
        <authorList>
            <consortium name="NCBI Genome Project"/>
        </authorList>
    </citation>
    <scope>NUCLEOTIDE SEQUENCE</scope>
    <source>
        <strain evidence="3">CBS 342.82</strain>
    </source>
</reference>
<dbReference type="GeneID" id="54357502"/>
<dbReference type="RefSeq" id="XP_033464632.1">
    <property type="nucleotide sequence ID" value="XM_033599703.1"/>
</dbReference>
<evidence type="ECO:0000313" key="2">
    <source>
        <dbReference type="Proteomes" id="UP000504637"/>
    </source>
</evidence>
<keyword evidence="2" id="KW-1185">Reference proteome</keyword>
<evidence type="ECO:0000313" key="3">
    <source>
        <dbReference type="RefSeq" id="XP_033464632.1"/>
    </source>
</evidence>